<name>F8FKS1_PAEMK</name>
<reference evidence="2" key="1">
    <citation type="submission" date="2011-06" db="EMBL/GenBank/DDBJ databases">
        <title>Complete genome sequence of Paenibacillus mucilaginosus KNP414.</title>
        <authorList>
            <person name="Wang J."/>
            <person name="Hu S."/>
            <person name="Hu X."/>
            <person name="Zhang B."/>
            <person name="Dong D."/>
            <person name="Zhang S."/>
            <person name="Zhao K."/>
            <person name="Wu D."/>
        </authorList>
    </citation>
    <scope>NUCLEOTIDE SEQUENCE [LARGE SCALE GENOMIC DNA]</scope>
    <source>
        <strain evidence="2">KNP414</strain>
    </source>
</reference>
<reference evidence="1 2" key="2">
    <citation type="journal article" date="2013" name="Genome Announc.">
        <title>Genome Sequence of Growth-Improving Paenibacillus mucilaginosus Strain KNP414.</title>
        <authorList>
            <person name="Lu J.J."/>
            <person name="Wang J.F."/>
            <person name="Hu X.F."/>
        </authorList>
    </citation>
    <scope>NUCLEOTIDE SEQUENCE [LARGE SCALE GENOMIC DNA]</scope>
    <source>
        <strain evidence="1 2">KNP414</strain>
    </source>
</reference>
<accession>F8FKS1</accession>
<dbReference type="HOGENOM" id="CLU_3171075_0_0_9"/>
<evidence type="ECO:0000313" key="1">
    <source>
        <dbReference type="EMBL" id="AEI46439.1"/>
    </source>
</evidence>
<dbReference type="Proteomes" id="UP000006620">
    <property type="component" value="Chromosome"/>
</dbReference>
<dbReference type="AlphaFoldDB" id="F8FKS1"/>
<evidence type="ECO:0000313" key="2">
    <source>
        <dbReference type="Proteomes" id="UP000006620"/>
    </source>
</evidence>
<dbReference type="KEGG" id="pms:KNP414_07954"/>
<proteinExistence type="predicted"/>
<organism evidence="1 2">
    <name type="scientific">Paenibacillus mucilaginosus (strain KNP414)</name>
    <dbReference type="NCBI Taxonomy" id="1036673"/>
    <lineage>
        <taxon>Bacteria</taxon>
        <taxon>Bacillati</taxon>
        <taxon>Bacillota</taxon>
        <taxon>Bacilli</taxon>
        <taxon>Bacillales</taxon>
        <taxon>Paenibacillaceae</taxon>
        <taxon>Paenibacillus</taxon>
    </lineage>
</organism>
<gene>
    <name evidence="1" type="ordered locus">KNP414_07954</name>
</gene>
<dbReference type="PATRIC" id="fig|1036673.3.peg.7421"/>
<sequence length="47" mass="5573">MLFLFFTKVLSQALFRYAGVPQVRLIFHWGAYHDMMRRQAARAAARE</sequence>
<protein>
    <submittedName>
        <fullName evidence="1">Uncharacterized protein</fullName>
    </submittedName>
</protein>
<dbReference type="EMBL" id="CP002869">
    <property type="protein sequence ID" value="AEI46439.1"/>
    <property type="molecule type" value="Genomic_DNA"/>
</dbReference>